<dbReference type="InterPro" id="IPR013149">
    <property type="entry name" value="ADH-like_C"/>
</dbReference>
<sequence>MSIYPEWPEGLFGVPLDRSTPVNSSLKKLPPPPQLPQTIQNKDNHRRLLQPEPRLNNDELTTLLEPRCCSFQIACKKAKATRMCYHCKKFDFHRKGLYCEACFEARHPPFRIEHKWARLEEELDEEKQWLSHLARHKLAQDYQELQLLLENTTSFLKSTEKFDVDATSDKLDTAVTSMKNIDISIRGLMTNVEKQLKVRNLPKAVAVRRIQDMWKVRKARNRLRQMIQSIYTEMVDPNTGKIYYVNKRTMQAQWNKPKGYGAVAHKKKKKVTSMDEAALFIQRAFRSHLARRSIRKLLRSIYQKNLDPITGKYYYYNKHTNTTSWTKPKLLGSEEFESKSQKNRKVPTPDTAARMIQRIYRCSTARKQLRRLLSRVYQKIWESNLSRYYYYNIKTKQVSWVKPHFVDDSELLSPRSFAIAVAEEESASRQKRLDRIKNFTLSDAASYVQRRVRIHQAHKKLRAMANEAYQTIFDPTTNAYFYHNIRTGLVSWSKPRYRMLRGVNFGHRVLRARLMSTTAGKVIRCKAAVAWKPNAPLSIETVEVAPPKAGEIRVKVIANALCHTDLYTLSGEDPEGLFPCILGHEAGAVVESVGPGVTSVKPGDHVIPCYTPECQKSDCVFCESPKTNLCPEIRATQGKGVMPDGTSRFSIDGKPIYHFMGCSTFSEYSVIAEISAAKIDPSAPLDKMCLFGCGVSTGFGAVFNTTKVHPGSSVAVFGLGAVGLAVIQAAKIAGAKRIFAIDSNHSKFEMATKLGATDCIDPTASSEPIQNVLIQKTKWGIDYTYDCTGNVEVMRAALEASHRGWGESCVIGVAASGHEIKTRPFQLITGRTWKGTAFGGYKSRSQVPKLVEQSMSGELPIDHFITHKFQGVETMNEAIAALKSGSCLRAVVTY</sequence>
<keyword evidence="9" id="KW-1185">Reference proteome</keyword>
<dbReference type="CDD" id="cd19757">
    <property type="entry name" value="Bbox1"/>
    <property type="match status" value="1"/>
</dbReference>
<dbReference type="SUPFAM" id="SSF51735">
    <property type="entry name" value="NAD(P)-binding Rossmann-fold domains"/>
    <property type="match status" value="1"/>
</dbReference>
<evidence type="ECO:0000256" key="5">
    <source>
        <dbReference type="ARBA" id="ARBA00023027"/>
    </source>
</evidence>
<dbReference type="Gene3D" id="3.40.50.720">
    <property type="entry name" value="NAD(P)-binding Rossmann-like Domain"/>
    <property type="match status" value="1"/>
</dbReference>
<dbReference type="GO" id="GO:0005829">
    <property type="term" value="C:cytosol"/>
    <property type="evidence" value="ECO:0007669"/>
    <property type="project" value="TreeGrafter"/>
</dbReference>
<dbReference type="CDD" id="cd00201">
    <property type="entry name" value="WW"/>
    <property type="match status" value="2"/>
</dbReference>
<dbReference type="InterPro" id="IPR000048">
    <property type="entry name" value="IQ_motif_EF-hand-BS"/>
</dbReference>
<dbReference type="FunFam" id="3.90.180.10:FF:000067">
    <property type="entry name" value="alcohol dehydrogenase 1-like isoform X1"/>
    <property type="match status" value="1"/>
</dbReference>
<reference evidence="8 9" key="1">
    <citation type="journal article" date="2014" name="Genome Biol. Evol.">
        <title>The secreted proteins of Achlya hypogyna and Thraustotheca clavata identify the ancestral oomycete secretome and reveal gene acquisitions by horizontal gene transfer.</title>
        <authorList>
            <person name="Misner I."/>
            <person name="Blouin N."/>
            <person name="Leonard G."/>
            <person name="Richards T.A."/>
            <person name="Lane C.E."/>
        </authorList>
    </citation>
    <scope>NUCLEOTIDE SEQUENCE [LARGE SCALE GENOMIC DNA]</scope>
    <source>
        <strain evidence="8 9">ATCC 34112</strain>
    </source>
</reference>
<organism evidence="8 9">
    <name type="scientific">Thraustotheca clavata</name>
    <dbReference type="NCBI Taxonomy" id="74557"/>
    <lineage>
        <taxon>Eukaryota</taxon>
        <taxon>Sar</taxon>
        <taxon>Stramenopiles</taxon>
        <taxon>Oomycota</taxon>
        <taxon>Saprolegniomycetes</taxon>
        <taxon>Saprolegniales</taxon>
        <taxon>Achlyaceae</taxon>
        <taxon>Thraustotheca</taxon>
    </lineage>
</organism>
<dbReference type="SUPFAM" id="SSF50129">
    <property type="entry name" value="GroES-like"/>
    <property type="match status" value="2"/>
</dbReference>
<dbReference type="SMART" id="SM00015">
    <property type="entry name" value="IQ"/>
    <property type="match status" value="3"/>
</dbReference>
<dbReference type="InterPro" id="IPR036020">
    <property type="entry name" value="WW_dom_sf"/>
</dbReference>
<dbReference type="Gene3D" id="2.20.70.10">
    <property type="match status" value="3"/>
</dbReference>
<dbReference type="InterPro" id="IPR001202">
    <property type="entry name" value="WW_dom"/>
</dbReference>
<evidence type="ECO:0000256" key="3">
    <source>
        <dbReference type="ARBA" id="ARBA00022833"/>
    </source>
</evidence>
<dbReference type="Pfam" id="PF08240">
    <property type="entry name" value="ADH_N"/>
    <property type="match status" value="1"/>
</dbReference>
<dbReference type="STRING" id="74557.A0A1V9ZHJ2"/>
<dbReference type="CDD" id="cd23767">
    <property type="entry name" value="IQCD"/>
    <property type="match status" value="1"/>
</dbReference>
<dbReference type="AlphaFoldDB" id="A0A1V9ZHJ2"/>
<dbReference type="PROSITE" id="PS50020">
    <property type="entry name" value="WW_DOMAIN_2"/>
    <property type="match status" value="3"/>
</dbReference>
<dbReference type="SUPFAM" id="SSF51045">
    <property type="entry name" value="WW domain"/>
    <property type="match status" value="1"/>
</dbReference>
<comment type="cofactor">
    <cofactor evidence="1">
        <name>Zn(2+)</name>
        <dbReference type="ChEBI" id="CHEBI:29105"/>
    </cofactor>
</comment>
<dbReference type="SMART" id="SM00456">
    <property type="entry name" value="WW"/>
    <property type="match status" value="4"/>
</dbReference>
<dbReference type="Gene3D" id="1.20.5.1190">
    <property type="entry name" value="iswi atpase"/>
    <property type="match status" value="1"/>
</dbReference>
<dbReference type="Pfam" id="PF00397">
    <property type="entry name" value="WW"/>
    <property type="match status" value="1"/>
</dbReference>
<dbReference type="FunFam" id="3.40.50.720:FF:000003">
    <property type="entry name" value="S-(hydroxymethyl)glutathione dehydrogenase"/>
    <property type="match status" value="1"/>
</dbReference>
<dbReference type="NCBIfam" id="TIGR02818">
    <property type="entry name" value="adh_III_F_hyde"/>
    <property type="match status" value="1"/>
</dbReference>
<keyword evidence="2" id="KW-0479">Metal-binding</keyword>
<feature type="region of interest" description="Disordered" evidence="6">
    <location>
        <begin position="22"/>
        <end position="52"/>
    </location>
</feature>
<keyword evidence="3" id="KW-0862">Zinc</keyword>
<evidence type="ECO:0000256" key="6">
    <source>
        <dbReference type="SAM" id="MobiDB-lite"/>
    </source>
</evidence>
<comment type="caution">
    <text evidence="8">The sequence shown here is derived from an EMBL/GenBank/DDBJ whole genome shotgun (WGS) entry which is preliminary data.</text>
</comment>
<evidence type="ECO:0000256" key="1">
    <source>
        <dbReference type="ARBA" id="ARBA00001947"/>
    </source>
</evidence>
<dbReference type="OrthoDB" id="417550at2759"/>
<dbReference type="Proteomes" id="UP000243217">
    <property type="component" value="Unassembled WGS sequence"/>
</dbReference>
<feature type="domain" description="WW" evidence="7">
    <location>
        <begin position="310"/>
        <end position="330"/>
    </location>
</feature>
<feature type="domain" description="WW" evidence="7">
    <location>
        <begin position="371"/>
        <end position="405"/>
    </location>
</feature>
<dbReference type="InterPro" id="IPR014183">
    <property type="entry name" value="ADH_3"/>
</dbReference>
<dbReference type="InterPro" id="IPR036291">
    <property type="entry name" value="NAD(P)-bd_dom_sf"/>
</dbReference>
<dbReference type="PROSITE" id="PS50096">
    <property type="entry name" value="IQ"/>
    <property type="match status" value="1"/>
</dbReference>
<dbReference type="PANTHER" id="PTHR43880">
    <property type="entry name" value="ALCOHOL DEHYDROGENASE"/>
    <property type="match status" value="1"/>
</dbReference>
<evidence type="ECO:0000313" key="9">
    <source>
        <dbReference type="Proteomes" id="UP000243217"/>
    </source>
</evidence>
<dbReference type="GO" id="GO:0051903">
    <property type="term" value="F:S-(hydroxymethyl)glutathione dehydrogenase [NAD(P)+] activity"/>
    <property type="evidence" value="ECO:0007669"/>
    <property type="project" value="InterPro"/>
</dbReference>
<dbReference type="CDD" id="cd08300">
    <property type="entry name" value="alcohol_DH_class_III"/>
    <property type="match status" value="1"/>
</dbReference>
<evidence type="ECO:0000256" key="4">
    <source>
        <dbReference type="ARBA" id="ARBA00023002"/>
    </source>
</evidence>
<proteinExistence type="predicted"/>
<feature type="domain" description="WW" evidence="7">
    <location>
        <begin position="225"/>
        <end position="259"/>
    </location>
</feature>
<evidence type="ECO:0000313" key="8">
    <source>
        <dbReference type="EMBL" id="OQR97459.1"/>
    </source>
</evidence>
<dbReference type="GO" id="GO:0008270">
    <property type="term" value="F:zinc ion binding"/>
    <property type="evidence" value="ECO:0007669"/>
    <property type="project" value="InterPro"/>
</dbReference>
<evidence type="ECO:0000259" key="7">
    <source>
        <dbReference type="PROSITE" id="PS50020"/>
    </source>
</evidence>
<name>A0A1V9ZHJ2_9STRA</name>
<accession>A0A1V9ZHJ2</accession>
<dbReference type="InterPro" id="IPR013154">
    <property type="entry name" value="ADH-like_N"/>
</dbReference>
<dbReference type="GO" id="GO:0046294">
    <property type="term" value="P:formaldehyde catabolic process"/>
    <property type="evidence" value="ECO:0007669"/>
    <property type="project" value="InterPro"/>
</dbReference>
<dbReference type="Gene3D" id="3.90.180.10">
    <property type="entry name" value="Medium-chain alcohol dehydrogenases, catalytic domain"/>
    <property type="match status" value="1"/>
</dbReference>
<evidence type="ECO:0000256" key="2">
    <source>
        <dbReference type="ARBA" id="ARBA00022723"/>
    </source>
</evidence>
<dbReference type="Pfam" id="PF00107">
    <property type="entry name" value="ADH_zinc_N"/>
    <property type="match status" value="1"/>
</dbReference>
<protein>
    <recommendedName>
        <fullName evidence="7">WW domain-containing protein</fullName>
    </recommendedName>
</protein>
<keyword evidence="5" id="KW-0520">NAD</keyword>
<gene>
    <name evidence="8" type="ORF">THRCLA_06946</name>
</gene>
<dbReference type="EMBL" id="JNBS01001909">
    <property type="protein sequence ID" value="OQR97459.1"/>
    <property type="molecule type" value="Genomic_DNA"/>
</dbReference>
<dbReference type="InterPro" id="IPR011032">
    <property type="entry name" value="GroES-like_sf"/>
</dbReference>
<dbReference type="PANTHER" id="PTHR43880:SF12">
    <property type="entry name" value="ALCOHOL DEHYDROGENASE CLASS-3"/>
    <property type="match status" value="1"/>
</dbReference>
<keyword evidence="4" id="KW-0560">Oxidoreductase</keyword>